<feature type="transmembrane region" description="Helical" evidence="2">
    <location>
        <begin position="155"/>
        <end position="178"/>
    </location>
</feature>
<dbReference type="EMBL" id="WIXE01010431">
    <property type="protein sequence ID" value="KAK5977576.1"/>
    <property type="molecule type" value="Genomic_DNA"/>
</dbReference>
<dbReference type="AlphaFoldDB" id="A0AAN8FEG0"/>
<keyword evidence="2" id="KW-0812">Transmembrane</keyword>
<evidence type="ECO:0000313" key="4">
    <source>
        <dbReference type="Proteomes" id="UP001331761"/>
    </source>
</evidence>
<proteinExistence type="predicted"/>
<name>A0AAN8FEG0_TRICO</name>
<feature type="region of interest" description="Disordered" evidence="1">
    <location>
        <begin position="1"/>
        <end position="24"/>
    </location>
</feature>
<evidence type="ECO:0000256" key="2">
    <source>
        <dbReference type="SAM" id="Phobius"/>
    </source>
</evidence>
<keyword evidence="4" id="KW-1185">Reference proteome</keyword>
<reference evidence="3 4" key="1">
    <citation type="submission" date="2019-10" db="EMBL/GenBank/DDBJ databases">
        <title>Assembly and Annotation for the nematode Trichostrongylus colubriformis.</title>
        <authorList>
            <person name="Martin J."/>
        </authorList>
    </citation>
    <scope>NUCLEOTIDE SEQUENCE [LARGE SCALE GENOMIC DNA]</scope>
    <source>
        <strain evidence="3">G859</strain>
        <tissue evidence="3">Whole worm</tissue>
    </source>
</reference>
<comment type="caution">
    <text evidence="3">The sequence shown here is derived from an EMBL/GenBank/DDBJ whole genome shotgun (WGS) entry which is preliminary data.</text>
</comment>
<feature type="region of interest" description="Disordered" evidence="1">
    <location>
        <begin position="38"/>
        <end position="66"/>
    </location>
</feature>
<feature type="compositionally biased region" description="Basic and acidic residues" evidence="1">
    <location>
        <begin position="8"/>
        <end position="23"/>
    </location>
</feature>
<gene>
    <name evidence="3" type="ORF">GCK32_015805</name>
</gene>
<organism evidence="3 4">
    <name type="scientific">Trichostrongylus colubriformis</name>
    <name type="common">Black scour worm</name>
    <dbReference type="NCBI Taxonomy" id="6319"/>
    <lineage>
        <taxon>Eukaryota</taxon>
        <taxon>Metazoa</taxon>
        <taxon>Ecdysozoa</taxon>
        <taxon>Nematoda</taxon>
        <taxon>Chromadorea</taxon>
        <taxon>Rhabditida</taxon>
        <taxon>Rhabditina</taxon>
        <taxon>Rhabditomorpha</taxon>
        <taxon>Strongyloidea</taxon>
        <taxon>Trichostrongylidae</taxon>
        <taxon>Trichostrongylus</taxon>
    </lineage>
</organism>
<accession>A0AAN8FEG0</accession>
<keyword evidence="2" id="KW-1133">Transmembrane helix</keyword>
<sequence length="194" mass="21530">MRGPFESDITHIQHSTHSDELLPRELGGTLVRAFPSEEHGQAASETNHVDSMPHGSSHTDIANNMDTVNPFPMQFLDGSQAQRQTSKWTLSTEASSTVILEQYTLPPTVMIISNASNPVILQQVPLRSQTLARKEKSMSENHKYSMTERRISPTIVSVMCMAVLAMAMVAVVIGLCILQRRKESDCYKNWCSAA</sequence>
<feature type="compositionally biased region" description="Polar residues" evidence="1">
    <location>
        <begin position="54"/>
        <end position="66"/>
    </location>
</feature>
<dbReference type="Proteomes" id="UP001331761">
    <property type="component" value="Unassembled WGS sequence"/>
</dbReference>
<keyword evidence="2" id="KW-0472">Membrane</keyword>
<evidence type="ECO:0000313" key="3">
    <source>
        <dbReference type="EMBL" id="KAK5977576.1"/>
    </source>
</evidence>
<evidence type="ECO:0000256" key="1">
    <source>
        <dbReference type="SAM" id="MobiDB-lite"/>
    </source>
</evidence>
<protein>
    <submittedName>
        <fullName evidence="3">Uncharacterized protein</fullName>
    </submittedName>
</protein>